<proteinExistence type="predicted"/>
<evidence type="ECO:0000313" key="11">
    <source>
        <dbReference type="Proteomes" id="UP001151760"/>
    </source>
</evidence>
<evidence type="ECO:0000259" key="9">
    <source>
        <dbReference type="Pfam" id="PF14380"/>
    </source>
</evidence>
<dbReference type="Proteomes" id="UP001151760">
    <property type="component" value="Unassembled WGS sequence"/>
</dbReference>
<evidence type="ECO:0000256" key="7">
    <source>
        <dbReference type="SAM" id="SignalP"/>
    </source>
</evidence>
<protein>
    <recommendedName>
        <fullName evidence="2">non-specific serine/threonine protein kinase</fullName>
        <ecNumber evidence="2">2.7.11.1</ecNumber>
    </recommendedName>
</protein>
<dbReference type="PANTHER" id="PTHR33138:SF1">
    <property type="entry name" value="OS01G0113900 PROTEIN"/>
    <property type="match status" value="1"/>
</dbReference>
<dbReference type="PANTHER" id="PTHR33138">
    <property type="entry name" value="OS01G0690200 PROTEIN"/>
    <property type="match status" value="1"/>
</dbReference>
<feature type="domain" description="Wall-associated receptor kinase galacturonan-binding" evidence="8">
    <location>
        <begin position="29"/>
        <end position="96"/>
    </location>
</feature>
<keyword evidence="11" id="KW-1185">Reference proteome</keyword>
<name>A0ABQ5GZJ6_9ASTR</name>
<sequence>MSRPLLLLLFFFITTIAAAVTNISDFPNCLPIDCNGLTISYPFWKMENEPSTTAQYCGYEGLGINCSTIDGQDRPMMYFGGDSYYVRKLTNTSITLVDYDVSSVSSVQTTCPRVNHGIELETLPLNFTSNNLNLSFHFNCTTIPSFATVIPCLKNEGTKRSCVNVIHPDAPDFDWGQTCDDKVVTTVLDIFGSPDPRRLETELARALRTGFELNWRITTDECYKCEESDGLCGYNNSTGFMCFCSGNTSTKDDCKGTTFLIQPFNLVVTCRVLMC</sequence>
<evidence type="ECO:0000256" key="3">
    <source>
        <dbReference type="ARBA" id="ARBA00022729"/>
    </source>
</evidence>
<feature type="signal peptide" evidence="7">
    <location>
        <begin position="1"/>
        <end position="19"/>
    </location>
</feature>
<evidence type="ECO:0000256" key="6">
    <source>
        <dbReference type="ARBA" id="ARBA00048679"/>
    </source>
</evidence>
<comment type="subcellular location">
    <subcellularLocation>
        <location evidence="1">Membrane</location>
        <topology evidence="1">Single-pass membrane protein</topology>
    </subcellularLocation>
</comment>
<comment type="caution">
    <text evidence="10">The sequence shown here is derived from an EMBL/GenBank/DDBJ whole genome shotgun (WGS) entry which is preliminary data.</text>
</comment>
<evidence type="ECO:0000256" key="2">
    <source>
        <dbReference type="ARBA" id="ARBA00012513"/>
    </source>
</evidence>
<evidence type="ECO:0000259" key="8">
    <source>
        <dbReference type="Pfam" id="PF13947"/>
    </source>
</evidence>
<feature type="domain" description="Wall-associated receptor kinase C-terminal" evidence="9">
    <location>
        <begin position="152"/>
        <end position="246"/>
    </location>
</feature>
<evidence type="ECO:0000256" key="4">
    <source>
        <dbReference type="ARBA" id="ARBA00023180"/>
    </source>
</evidence>
<dbReference type="InterPro" id="IPR032872">
    <property type="entry name" value="WAK_assoc_C"/>
</dbReference>
<organism evidence="10 11">
    <name type="scientific">Tanacetum coccineum</name>
    <dbReference type="NCBI Taxonomy" id="301880"/>
    <lineage>
        <taxon>Eukaryota</taxon>
        <taxon>Viridiplantae</taxon>
        <taxon>Streptophyta</taxon>
        <taxon>Embryophyta</taxon>
        <taxon>Tracheophyta</taxon>
        <taxon>Spermatophyta</taxon>
        <taxon>Magnoliopsida</taxon>
        <taxon>eudicotyledons</taxon>
        <taxon>Gunneridae</taxon>
        <taxon>Pentapetalae</taxon>
        <taxon>asterids</taxon>
        <taxon>campanulids</taxon>
        <taxon>Asterales</taxon>
        <taxon>Asteraceae</taxon>
        <taxon>Asteroideae</taxon>
        <taxon>Anthemideae</taxon>
        <taxon>Anthemidinae</taxon>
        <taxon>Tanacetum</taxon>
    </lineage>
</organism>
<reference evidence="10" key="2">
    <citation type="submission" date="2022-01" db="EMBL/GenBank/DDBJ databases">
        <authorList>
            <person name="Yamashiro T."/>
            <person name="Shiraishi A."/>
            <person name="Satake H."/>
            <person name="Nakayama K."/>
        </authorList>
    </citation>
    <scope>NUCLEOTIDE SEQUENCE</scope>
</reference>
<dbReference type="Pfam" id="PF14380">
    <property type="entry name" value="WAK_assoc"/>
    <property type="match status" value="1"/>
</dbReference>
<dbReference type="EMBL" id="BQNB010019015">
    <property type="protein sequence ID" value="GJT80684.1"/>
    <property type="molecule type" value="Genomic_DNA"/>
</dbReference>
<keyword evidence="4" id="KW-0325">Glycoprotein</keyword>
<dbReference type="EC" id="2.7.11.1" evidence="2"/>
<feature type="chain" id="PRO_5047400976" description="non-specific serine/threonine protein kinase" evidence="7">
    <location>
        <begin position="20"/>
        <end position="275"/>
    </location>
</feature>
<evidence type="ECO:0000313" key="10">
    <source>
        <dbReference type="EMBL" id="GJT80684.1"/>
    </source>
</evidence>
<gene>
    <name evidence="10" type="ORF">Tco_1055026</name>
</gene>
<comment type="catalytic activity">
    <reaction evidence="5">
        <text>L-threonyl-[protein] + ATP = O-phospho-L-threonyl-[protein] + ADP + H(+)</text>
        <dbReference type="Rhea" id="RHEA:46608"/>
        <dbReference type="Rhea" id="RHEA-COMP:11060"/>
        <dbReference type="Rhea" id="RHEA-COMP:11605"/>
        <dbReference type="ChEBI" id="CHEBI:15378"/>
        <dbReference type="ChEBI" id="CHEBI:30013"/>
        <dbReference type="ChEBI" id="CHEBI:30616"/>
        <dbReference type="ChEBI" id="CHEBI:61977"/>
        <dbReference type="ChEBI" id="CHEBI:456216"/>
        <dbReference type="EC" id="2.7.11.1"/>
    </reaction>
</comment>
<dbReference type="Pfam" id="PF13947">
    <property type="entry name" value="GUB_WAK_bind"/>
    <property type="match status" value="1"/>
</dbReference>
<evidence type="ECO:0000256" key="5">
    <source>
        <dbReference type="ARBA" id="ARBA00047899"/>
    </source>
</evidence>
<evidence type="ECO:0000256" key="1">
    <source>
        <dbReference type="ARBA" id="ARBA00004167"/>
    </source>
</evidence>
<dbReference type="InterPro" id="IPR025287">
    <property type="entry name" value="WAK_GUB"/>
</dbReference>
<comment type="catalytic activity">
    <reaction evidence="6">
        <text>L-seryl-[protein] + ATP = O-phospho-L-seryl-[protein] + ADP + H(+)</text>
        <dbReference type="Rhea" id="RHEA:17989"/>
        <dbReference type="Rhea" id="RHEA-COMP:9863"/>
        <dbReference type="Rhea" id="RHEA-COMP:11604"/>
        <dbReference type="ChEBI" id="CHEBI:15378"/>
        <dbReference type="ChEBI" id="CHEBI:29999"/>
        <dbReference type="ChEBI" id="CHEBI:30616"/>
        <dbReference type="ChEBI" id="CHEBI:83421"/>
        <dbReference type="ChEBI" id="CHEBI:456216"/>
        <dbReference type="EC" id="2.7.11.1"/>
    </reaction>
</comment>
<accession>A0ABQ5GZJ6</accession>
<reference evidence="10" key="1">
    <citation type="journal article" date="2022" name="Int. J. Mol. Sci.">
        <title>Draft Genome of Tanacetum Coccineum: Genomic Comparison of Closely Related Tanacetum-Family Plants.</title>
        <authorList>
            <person name="Yamashiro T."/>
            <person name="Shiraishi A."/>
            <person name="Nakayama K."/>
            <person name="Satake H."/>
        </authorList>
    </citation>
    <scope>NUCLEOTIDE SEQUENCE</scope>
</reference>
<keyword evidence="3 7" id="KW-0732">Signal</keyword>